<proteinExistence type="predicted"/>
<dbReference type="EMBL" id="JAZGQO010000014">
    <property type="protein sequence ID" value="KAK6170821.1"/>
    <property type="molecule type" value="Genomic_DNA"/>
</dbReference>
<dbReference type="Proteomes" id="UP001347796">
    <property type="component" value="Unassembled WGS sequence"/>
</dbReference>
<sequence>MTGEEWDFLNDQRTERLMYCEHFVDRKWNKTMQRIRMYLEAIERMCEKAVQHKVRSEQTVCFSDLSGYEDNEIEIGDEFQPSESSEDQQSSLHVKKPKRRKVLFEQIPKRDNLPQPYRHIRVSIRKVCPEVYENIDKLKIKKLFSYESKSG</sequence>
<evidence type="ECO:0000313" key="2">
    <source>
        <dbReference type="EMBL" id="KAK6170821.1"/>
    </source>
</evidence>
<comment type="caution">
    <text evidence="2">The sequence shown here is derived from an EMBL/GenBank/DDBJ whole genome shotgun (WGS) entry which is preliminary data.</text>
</comment>
<name>A0AAN8J631_PATCE</name>
<organism evidence="2 3">
    <name type="scientific">Patella caerulea</name>
    <name type="common">Rayed Mediterranean limpet</name>
    <dbReference type="NCBI Taxonomy" id="87958"/>
    <lineage>
        <taxon>Eukaryota</taxon>
        <taxon>Metazoa</taxon>
        <taxon>Spiralia</taxon>
        <taxon>Lophotrochozoa</taxon>
        <taxon>Mollusca</taxon>
        <taxon>Gastropoda</taxon>
        <taxon>Patellogastropoda</taxon>
        <taxon>Patelloidea</taxon>
        <taxon>Patellidae</taxon>
        <taxon>Patella</taxon>
    </lineage>
</organism>
<accession>A0AAN8J631</accession>
<feature type="compositionally biased region" description="Low complexity" evidence="1">
    <location>
        <begin position="78"/>
        <end position="91"/>
    </location>
</feature>
<keyword evidence="3" id="KW-1185">Reference proteome</keyword>
<protein>
    <submittedName>
        <fullName evidence="2">Uncharacterized protein</fullName>
    </submittedName>
</protein>
<evidence type="ECO:0000256" key="1">
    <source>
        <dbReference type="SAM" id="MobiDB-lite"/>
    </source>
</evidence>
<gene>
    <name evidence="2" type="ORF">SNE40_019123</name>
</gene>
<dbReference type="AlphaFoldDB" id="A0AAN8J631"/>
<feature type="region of interest" description="Disordered" evidence="1">
    <location>
        <begin position="76"/>
        <end position="97"/>
    </location>
</feature>
<reference evidence="2 3" key="1">
    <citation type="submission" date="2024-01" db="EMBL/GenBank/DDBJ databases">
        <title>The genome of the rayed Mediterranean limpet Patella caerulea (Linnaeus, 1758).</title>
        <authorList>
            <person name="Anh-Thu Weber A."/>
            <person name="Halstead-Nussloch G."/>
        </authorList>
    </citation>
    <scope>NUCLEOTIDE SEQUENCE [LARGE SCALE GENOMIC DNA]</scope>
    <source>
        <strain evidence="2">AATW-2023a</strain>
        <tissue evidence="2">Whole specimen</tissue>
    </source>
</reference>
<evidence type="ECO:0000313" key="3">
    <source>
        <dbReference type="Proteomes" id="UP001347796"/>
    </source>
</evidence>